<reference evidence="1 2" key="1">
    <citation type="submission" date="2010-03" db="EMBL/GenBank/DDBJ databases">
        <title>The genome sequence of Faecalibacterium prausnitzii SL3/3.</title>
        <authorList>
            <consortium name="metaHIT consortium -- http://www.metahit.eu/"/>
            <person name="Pajon A."/>
            <person name="Turner K."/>
            <person name="Parkhill J."/>
            <person name="Duncan S."/>
            <person name="Flint H."/>
        </authorList>
    </citation>
    <scope>NUCLEOTIDE SEQUENCE [LARGE SCALE GENOMIC DNA]</scope>
    <source>
        <strain evidence="1 2">SL3/3</strain>
    </source>
</reference>
<evidence type="ECO:0000313" key="1">
    <source>
        <dbReference type="EMBL" id="CBL01868.1"/>
    </source>
</evidence>
<name>D4KAK5_9FIRM</name>
<dbReference type="HOGENOM" id="CLU_3289973_0_0_9"/>
<dbReference type="EMBL" id="FP929046">
    <property type="protein sequence ID" value="CBL01868.1"/>
    <property type="molecule type" value="Genomic_DNA"/>
</dbReference>
<accession>D4KAK5</accession>
<sequence>MQKILENQQINIQRKVLLKALLCLKPEPRIRLRISKIVKV</sequence>
<dbReference type="AlphaFoldDB" id="D4KAK5"/>
<reference evidence="1 2" key="2">
    <citation type="submission" date="2010-03" db="EMBL/GenBank/DDBJ databases">
        <authorList>
            <person name="Pajon A."/>
        </authorList>
    </citation>
    <scope>NUCLEOTIDE SEQUENCE [LARGE SCALE GENOMIC DNA]</scope>
    <source>
        <strain evidence="1 2">SL3/3</strain>
    </source>
</reference>
<evidence type="ECO:0000313" key="2">
    <source>
        <dbReference type="Proteomes" id="UP000007059"/>
    </source>
</evidence>
<gene>
    <name evidence="1" type="ORF">FPR_16010</name>
</gene>
<organism evidence="1 2">
    <name type="scientific">Faecalibacterium prausnitzii SL3/3</name>
    <dbReference type="NCBI Taxonomy" id="657322"/>
    <lineage>
        <taxon>Bacteria</taxon>
        <taxon>Bacillati</taxon>
        <taxon>Bacillota</taxon>
        <taxon>Clostridia</taxon>
        <taxon>Eubacteriales</taxon>
        <taxon>Oscillospiraceae</taxon>
        <taxon>Faecalibacterium</taxon>
    </lineage>
</organism>
<dbReference type="Proteomes" id="UP000007059">
    <property type="component" value="Chromosome"/>
</dbReference>
<proteinExistence type="predicted"/>
<protein>
    <submittedName>
        <fullName evidence="1">Uncharacterized protein</fullName>
    </submittedName>
</protein>
<dbReference type="KEGG" id="fpa:FPR_16010"/>